<keyword evidence="1" id="KW-0472">Membrane</keyword>
<feature type="transmembrane region" description="Helical" evidence="1">
    <location>
        <begin position="115"/>
        <end position="140"/>
    </location>
</feature>
<evidence type="ECO:0000256" key="1">
    <source>
        <dbReference type="SAM" id="Phobius"/>
    </source>
</evidence>
<dbReference type="Proteomes" id="UP000316612">
    <property type="component" value="Unassembled WGS sequence"/>
</dbReference>
<dbReference type="RefSeq" id="WP_141365504.1">
    <property type="nucleotide sequence ID" value="NZ_BAAAJL010000007.1"/>
</dbReference>
<feature type="transmembrane region" description="Helical" evidence="1">
    <location>
        <begin position="49"/>
        <end position="68"/>
    </location>
</feature>
<dbReference type="Pfam" id="PF11188">
    <property type="entry name" value="DUF2975"/>
    <property type="match status" value="1"/>
</dbReference>
<keyword evidence="1" id="KW-1133">Transmembrane helix</keyword>
<keyword evidence="3" id="KW-1185">Reference proteome</keyword>
<proteinExistence type="predicted"/>
<keyword evidence="1" id="KW-0812">Transmembrane</keyword>
<dbReference type="EMBL" id="BJNY01000014">
    <property type="protein sequence ID" value="GED06937.1"/>
    <property type="molecule type" value="Genomic_DNA"/>
</dbReference>
<reference evidence="2 3" key="1">
    <citation type="submission" date="2019-06" db="EMBL/GenBank/DDBJ databases">
        <title>Whole genome shotgun sequence of Glutamicibacter uratoxydans NBRC 15515.</title>
        <authorList>
            <person name="Hosoyama A."/>
            <person name="Uohara A."/>
            <person name="Ohji S."/>
            <person name="Ichikawa N."/>
        </authorList>
    </citation>
    <scope>NUCLEOTIDE SEQUENCE [LARGE SCALE GENOMIC DNA]</scope>
    <source>
        <strain evidence="2 3">NBRC 15515</strain>
    </source>
</reference>
<accession>A0A4Y4DQP7</accession>
<sequence>MGRATVTALRIVLALVLAGTLFVQLVMIPMIVLNSSPGTGTERIVESSFLAYLFLAGLIIETCVYCVWKLATRVARGTVFDSASNKFVAPIIISIGCGAVATFAFAAILASSTEIAPGVVLLFGGVGVLLVGVGVIVLVLRQLLIQATTTQSQAEDLRAELGTVI</sequence>
<feature type="transmembrane region" description="Helical" evidence="1">
    <location>
        <begin position="12"/>
        <end position="33"/>
    </location>
</feature>
<gene>
    <name evidence="2" type="ORF">AUR04nite_24690</name>
</gene>
<dbReference type="InterPro" id="IPR021354">
    <property type="entry name" value="DUF2975"/>
</dbReference>
<evidence type="ECO:0000313" key="2">
    <source>
        <dbReference type="EMBL" id="GED06937.1"/>
    </source>
</evidence>
<name>A0A4Y4DQP7_GLUUR</name>
<protein>
    <submittedName>
        <fullName evidence="2">Uncharacterized protein</fullName>
    </submittedName>
</protein>
<dbReference type="AlphaFoldDB" id="A0A4Y4DQP7"/>
<organism evidence="2 3">
    <name type="scientific">Glutamicibacter uratoxydans</name>
    <name type="common">Arthrobacter uratoxydans</name>
    <dbReference type="NCBI Taxonomy" id="43667"/>
    <lineage>
        <taxon>Bacteria</taxon>
        <taxon>Bacillati</taxon>
        <taxon>Actinomycetota</taxon>
        <taxon>Actinomycetes</taxon>
        <taxon>Micrococcales</taxon>
        <taxon>Micrococcaceae</taxon>
        <taxon>Glutamicibacter</taxon>
    </lineage>
</organism>
<dbReference type="OrthoDB" id="3240470at2"/>
<evidence type="ECO:0000313" key="3">
    <source>
        <dbReference type="Proteomes" id="UP000316612"/>
    </source>
</evidence>
<feature type="transmembrane region" description="Helical" evidence="1">
    <location>
        <begin position="88"/>
        <end position="109"/>
    </location>
</feature>
<comment type="caution">
    <text evidence="2">The sequence shown here is derived from an EMBL/GenBank/DDBJ whole genome shotgun (WGS) entry which is preliminary data.</text>
</comment>